<evidence type="ECO:0000313" key="1">
    <source>
        <dbReference type="EMBL" id="MCP9610828.1"/>
    </source>
</evidence>
<reference evidence="1 2" key="1">
    <citation type="submission" date="2022-07" db="EMBL/GenBank/DDBJ databases">
        <title>Fecal culturing of patients with breast cancer.</title>
        <authorList>
            <person name="Teng N.M.Y."/>
            <person name="Kiu R."/>
            <person name="Evans R."/>
            <person name="Baker D.J."/>
            <person name="Zenner C."/>
            <person name="Robinson S.D."/>
            <person name="Hall L.J."/>
        </authorList>
    </citation>
    <scope>NUCLEOTIDE SEQUENCE [LARGE SCALE GENOMIC DNA]</scope>
    <source>
        <strain evidence="1 2">LH1063</strain>
    </source>
</reference>
<evidence type="ECO:0000313" key="2">
    <source>
        <dbReference type="Proteomes" id="UP001205603"/>
    </source>
</evidence>
<gene>
    <name evidence="1" type="ORF">NMU02_01815</name>
</gene>
<keyword evidence="2" id="KW-1185">Reference proteome</keyword>
<accession>A0ABT1MDX0</accession>
<proteinExistence type="predicted"/>
<dbReference type="Proteomes" id="UP001205603">
    <property type="component" value="Unassembled WGS sequence"/>
</dbReference>
<organism evidence="1 2">
    <name type="scientific">Coprobacter tertius</name>
    <dbReference type="NCBI Taxonomy" id="2944915"/>
    <lineage>
        <taxon>Bacteria</taxon>
        <taxon>Pseudomonadati</taxon>
        <taxon>Bacteroidota</taxon>
        <taxon>Bacteroidia</taxon>
        <taxon>Bacteroidales</taxon>
        <taxon>Barnesiellaceae</taxon>
        <taxon>Coprobacter</taxon>
    </lineage>
</organism>
<name>A0ABT1MDX0_9BACT</name>
<sequence length="273" mass="32022">MNFNQAYHEFIDMLEGKMPLSVKRGVFLIEWAYLDGKPDYDQFCQQIDSVSSSIREFITVNHLDQIPTGKNVAIFEYFVRPYPMNGNKPFTYDFNDIAAQENFTNYFVTKVMRTHSGQCRSLPMYYKILADEISAEAHITLAPQHLFIRHRHESDPNQWRNVELTTQSLSREIFYIEHFGITDEMIRNKVYMNPLSDRETVAYLLSELALGYMRKYQKNDDFVISCSEKSLDYFPQNVFALINRCNALNLTLMDYLASNGNIFDQRAESLNNR</sequence>
<dbReference type="RefSeq" id="WP_255025411.1">
    <property type="nucleotide sequence ID" value="NZ_JANDHW010000001.1"/>
</dbReference>
<protein>
    <submittedName>
        <fullName evidence="1">Uncharacterized protein</fullName>
    </submittedName>
</protein>
<comment type="caution">
    <text evidence="1">The sequence shown here is derived from an EMBL/GenBank/DDBJ whole genome shotgun (WGS) entry which is preliminary data.</text>
</comment>
<dbReference type="EMBL" id="JANDHW010000001">
    <property type="protein sequence ID" value="MCP9610828.1"/>
    <property type="molecule type" value="Genomic_DNA"/>
</dbReference>